<dbReference type="NCBIfam" id="TIGR03930">
    <property type="entry name" value="WXG100_ESAT6"/>
    <property type="match status" value="1"/>
</dbReference>
<reference evidence="2 3" key="1">
    <citation type="journal article" date="2019" name="Int. J. Syst. Evol. Microbiol.">
        <title>The Global Catalogue of Microorganisms (GCM) 10K type strain sequencing project: providing services to taxonomists for standard genome sequencing and annotation.</title>
        <authorList>
            <consortium name="The Broad Institute Genomics Platform"/>
            <consortium name="The Broad Institute Genome Sequencing Center for Infectious Disease"/>
            <person name="Wu L."/>
            <person name="Ma J."/>
        </authorList>
    </citation>
    <scope>NUCLEOTIDE SEQUENCE [LARGE SCALE GENOMIC DNA]</scope>
    <source>
        <strain evidence="2 3">JCM 13249</strain>
    </source>
</reference>
<accession>A0ABN2JWL2</accession>
<dbReference type="InterPro" id="IPR010310">
    <property type="entry name" value="T7SS_ESAT-6-like"/>
</dbReference>
<dbReference type="InterPro" id="IPR036689">
    <property type="entry name" value="ESAT-6-like_sf"/>
</dbReference>
<evidence type="ECO:0000313" key="2">
    <source>
        <dbReference type="EMBL" id="GAA1741445.1"/>
    </source>
</evidence>
<evidence type="ECO:0000256" key="1">
    <source>
        <dbReference type="RuleBase" id="RU362001"/>
    </source>
</evidence>
<comment type="similarity">
    <text evidence="1">Belongs to the WXG100 family.</text>
</comment>
<dbReference type="RefSeq" id="WP_344077366.1">
    <property type="nucleotide sequence ID" value="NZ_BAAALS010000004.1"/>
</dbReference>
<keyword evidence="3" id="KW-1185">Reference proteome</keyword>
<dbReference type="EMBL" id="BAAALS010000004">
    <property type="protein sequence ID" value="GAA1741445.1"/>
    <property type="molecule type" value="Genomic_DNA"/>
</dbReference>
<dbReference type="Gene3D" id="1.10.287.1060">
    <property type="entry name" value="ESAT-6-like"/>
    <property type="match status" value="1"/>
</dbReference>
<name>A0ABN2JWL2_9ACTN</name>
<organism evidence="2 3">
    <name type="scientific">Luedemannella helvata</name>
    <dbReference type="NCBI Taxonomy" id="349315"/>
    <lineage>
        <taxon>Bacteria</taxon>
        <taxon>Bacillati</taxon>
        <taxon>Actinomycetota</taxon>
        <taxon>Actinomycetes</taxon>
        <taxon>Micromonosporales</taxon>
        <taxon>Micromonosporaceae</taxon>
        <taxon>Luedemannella</taxon>
    </lineage>
</organism>
<proteinExistence type="inferred from homology"/>
<comment type="caution">
    <text evidence="2">The sequence shown here is derived from an EMBL/GenBank/DDBJ whole genome shotgun (WGS) entry which is preliminary data.</text>
</comment>
<dbReference type="Proteomes" id="UP001500655">
    <property type="component" value="Unassembled WGS sequence"/>
</dbReference>
<gene>
    <name evidence="2" type="ORF">GCM10009681_10230</name>
</gene>
<sequence length="97" mass="10470">MAQGDLVVNFAALHAAAQDIGSTVSNMNSELDGLKQSLQPIVSTWDGDAKTAFAAKQAQWDSAASDINLLLTQIQTAVTRSAETMEARERANMQRFE</sequence>
<dbReference type="SUPFAM" id="SSF140453">
    <property type="entry name" value="EsxAB dimer-like"/>
    <property type="match status" value="1"/>
</dbReference>
<dbReference type="Pfam" id="PF06013">
    <property type="entry name" value="WXG100"/>
    <property type="match status" value="1"/>
</dbReference>
<evidence type="ECO:0000313" key="3">
    <source>
        <dbReference type="Proteomes" id="UP001500655"/>
    </source>
</evidence>
<protein>
    <recommendedName>
        <fullName evidence="1">ESAT-6-like protein</fullName>
    </recommendedName>
</protein>